<reference evidence="1" key="1">
    <citation type="journal article" date="2014" name="Front. Microbiol.">
        <title>High frequency of phylogenetically diverse reductive dehalogenase-homologous genes in deep subseafloor sedimentary metagenomes.</title>
        <authorList>
            <person name="Kawai M."/>
            <person name="Futagami T."/>
            <person name="Toyoda A."/>
            <person name="Takaki Y."/>
            <person name="Nishi S."/>
            <person name="Hori S."/>
            <person name="Arai W."/>
            <person name="Tsubouchi T."/>
            <person name="Morono Y."/>
            <person name="Uchiyama I."/>
            <person name="Ito T."/>
            <person name="Fujiyama A."/>
            <person name="Inagaki F."/>
            <person name="Takami H."/>
        </authorList>
    </citation>
    <scope>NUCLEOTIDE SEQUENCE</scope>
    <source>
        <strain evidence="1">Expedition CK06-06</strain>
    </source>
</reference>
<name>X1U8P6_9ZZZZ</name>
<feature type="non-terminal residue" evidence="1">
    <location>
        <position position="33"/>
    </location>
</feature>
<gene>
    <name evidence="1" type="ORF">S12H4_35999</name>
</gene>
<proteinExistence type="predicted"/>
<dbReference type="EMBL" id="BARW01021431">
    <property type="protein sequence ID" value="GAI88689.1"/>
    <property type="molecule type" value="Genomic_DNA"/>
</dbReference>
<evidence type="ECO:0000313" key="1">
    <source>
        <dbReference type="EMBL" id="GAI88689.1"/>
    </source>
</evidence>
<sequence length="33" mass="4067">MPVILLAYERMLYIRNQVQLSDDKYFEITYVLQ</sequence>
<organism evidence="1">
    <name type="scientific">marine sediment metagenome</name>
    <dbReference type="NCBI Taxonomy" id="412755"/>
    <lineage>
        <taxon>unclassified sequences</taxon>
        <taxon>metagenomes</taxon>
        <taxon>ecological metagenomes</taxon>
    </lineage>
</organism>
<dbReference type="AlphaFoldDB" id="X1U8P6"/>
<protein>
    <submittedName>
        <fullName evidence="1">Uncharacterized protein</fullName>
    </submittedName>
</protein>
<comment type="caution">
    <text evidence="1">The sequence shown here is derived from an EMBL/GenBank/DDBJ whole genome shotgun (WGS) entry which is preliminary data.</text>
</comment>
<accession>X1U8P6</accession>